<dbReference type="VEuPathDB" id="FungiDB:TRICI_003749"/>
<dbReference type="Proteomes" id="UP000761534">
    <property type="component" value="Unassembled WGS sequence"/>
</dbReference>
<evidence type="ECO:0000256" key="1">
    <source>
        <dbReference type="SAM" id="MobiDB-lite"/>
    </source>
</evidence>
<dbReference type="AlphaFoldDB" id="A0A642V2V3"/>
<name>A0A642V2V3_9ASCO</name>
<accession>A0A642V2V3</accession>
<feature type="compositionally biased region" description="Basic residues" evidence="1">
    <location>
        <begin position="176"/>
        <end position="194"/>
    </location>
</feature>
<feature type="region of interest" description="Disordered" evidence="1">
    <location>
        <begin position="172"/>
        <end position="194"/>
    </location>
</feature>
<feature type="region of interest" description="Disordered" evidence="1">
    <location>
        <begin position="48"/>
        <end position="131"/>
    </location>
</feature>
<dbReference type="EMBL" id="SWFS01000277">
    <property type="protein sequence ID" value="KAA8911591.1"/>
    <property type="molecule type" value="Genomic_DNA"/>
</dbReference>
<comment type="caution">
    <text evidence="2">The sequence shown here is derived from an EMBL/GenBank/DDBJ whole genome shotgun (WGS) entry which is preliminary data.</text>
</comment>
<dbReference type="InterPro" id="IPR019186">
    <property type="entry name" value="Nucleolar_protein_12"/>
</dbReference>
<proteinExistence type="predicted"/>
<reference evidence="2" key="1">
    <citation type="journal article" date="2019" name="G3 (Bethesda)">
        <title>Genome Assemblies of Two Rare Opportunistic Yeast Pathogens: Diutina rugosa (syn. Candida rugosa) and Trichomonascus ciferrii (syn. Candida ciferrii).</title>
        <authorList>
            <person name="Mixao V."/>
            <person name="Saus E."/>
            <person name="Hansen A.P."/>
            <person name="Lass-Florl C."/>
            <person name="Gabaldon T."/>
        </authorList>
    </citation>
    <scope>NUCLEOTIDE SEQUENCE</scope>
    <source>
        <strain evidence="2">CBS 4856</strain>
    </source>
</reference>
<dbReference type="Pfam" id="PF09805">
    <property type="entry name" value="Nop25"/>
    <property type="match status" value="1"/>
</dbReference>
<protein>
    <submittedName>
        <fullName evidence="2">Uncharacterized protein</fullName>
    </submittedName>
</protein>
<sequence length="194" mass="22368">MERRERAQERAKEEERLAKLEERRKMREERKELVEKDLKRFQDAMNEISEVRGDLVNNDDDESGTDTGDDVKGDNDNQETSSDYSDWEGIDDETPKKGVLKKQQYDDDTNSEGVTTVTVEEFNMNEDSDSEKKIRAANVDLSKSDKVLKSSLEKAELSAMHLAMQKKCAKAMMTKKLSRKRNGGPKQTRKKSRK</sequence>
<evidence type="ECO:0000313" key="3">
    <source>
        <dbReference type="Proteomes" id="UP000761534"/>
    </source>
</evidence>
<feature type="compositionally biased region" description="Acidic residues" evidence="1">
    <location>
        <begin position="57"/>
        <end position="68"/>
    </location>
</feature>
<gene>
    <name evidence="2" type="ORF">TRICI_003749</name>
</gene>
<keyword evidence="3" id="KW-1185">Reference proteome</keyword>
<evidence type="ECO:0000313" key="2">
    <source>
        <dbReference type="EMBL" id="KAA8911591.1"/>
    </source>
</evidence>
<organism evidence="2 3">
    <name type="scientific">Trichomonascus ciferrii</name>
    <dbReference type="NCBI Taxonomy" id="44093"/>
    <lineage>
        <taxon>Eukaryota</taxon>
        <taxon>Fungi</taxon>
        <taxon>Dikarya</taxon>
        <taxon>Ascomycota</taxon>
        <taxon>Saccharomycotina</taxon>
        <taxon>Dipodascomycetes</taxon>
        <taxon>Dipodascales</taxon>
        <taxon>Trichomonascaceae</taxon>
        <taxon>Trichomonascus</taxon>
        <taxon>Trichomonascus ciferrii complex</taxon>
    </lineage>
</organism>